<dbReference type="EMBL" id="SDWW01000019">
    <property type="protein sequence ID" value="RYV51237.1"/>
    <property type="molecule type" value="Genomic_DNA"/>
</dbReference>
<reference evidence="4 5" key="1">
    <citation type="submission" date="2019-01" db="EMBL/GenBank/DDBJ databases">
        <title>Novel species of Cellulomonas.</title>
        <authorList>
            <person name="Liu Q."/>
            <person name="Xin Y.-H."/>
        </authorList>
    </citation>
    <scope>NUCLEOTIDE SEQUENCE [LARGE SCALE GENOMIC DNA]</scope>
    <source>
        <strain evidence="4 5">HLT2-17</strain>
    </source>
</reference>
<protein>
    <recommendedName>
        <fullName evidence="3">Trehalose 6-phosphate phosphatase</fullName>
        <ecNumber evidence="3">3.1.3.12</ecNumber>
    </recommendedName>
</protein>
<evidence type="ECO:0000256" key="1">
    <source>
        <dbReference type="ARBA" id="ARBA00022801"/>
    </source>
</evidence>
<comment type="catalytic activity">
    <reaction evidence="3">
        <text>alpha,alpha-trehalose 6-phosphate + H2O = alpha,alpha-trehalose + phosphate</text>
        <dbReference type="Rhea" id="RHEA:23420"/>
        <dbReference type="ChEBI" id="CHEBI:15377"/>
        <dbReference type="ChEBI" id="CHEBI:16551"/>
        <dbReference type="ChEBI" id="CHEBI:43474"/>
        <dbReference type="ChEBI" id="CHEBI:58429"/>
        <dbReference type="EC" id="3.1.3.12"/>
    </reaction>
</comment>
<dbReference type="Proteomes" id="UP000293764">
    <property type="component" value="Unassembled WGS sequence"/>
</dbReference>
<dbReference type="InterPro" id="IPR023214">
    <property type="entry name" value="HAD_sf"/>
</dbReference>
<dbReference type="PANTHER" id="PTHR43768:SF3">
    <property type="entry name" value="TREHALOSE 6-PHOSPHATE PHOSPHATASE"/>
    <property type="match status" value="1"/>
</dbReference>
<dbReference type="Pfam" id="PF02358">
    <property type="entry name" value="Trehalose_PPase"/>
    <property type="match status" value="1"/>
</dbReference>
<accession>A0A4Q5N3N2</accession>
<dbReference type="UniPathway" id="UPA00299"/>
<keyword evidence="3" id="KW-0479">Metal-binding</keyword>
<comment type="caution">
    <text evidence="4">The sequence shown here is derived from an EMBL/GenBank/DDBJ whole genome shotgun (WGS) entry which is preliminary data.</text>
</comment>
<evidence type="ECO:0000256" key="2">
    <source>
        <dbReference type="ARBA" id="ARBA00024179"/>
    </source>
</evidence>
<dbReference type="GO" id="GO:0004805">
    <property type="term" value="F:trehalose-phosphatase activity"/>
    <property type="evidence" value="ECO:0007669"/>
    <property type="project" value="UniProtKB-EC"/>
</dbReference>
<evidence type="ECO:0000256" key="3">
    <source>
        <dbReference type="RuleBase" id="RU361117"/>
    </source>
</evidence>
<keyword evidence="1 3" id="KW-0378">Hydrolase</keyword>
<dbReference type="AlphaFoldDB" id="A0A4Q5N3N2"/>
<keyword evidence="3" id="KW-0460">Magnesium</keyword>
<proteinExistence type="inferred from homology"/>
<gene>
    <name evidence="4" type="primary">otsB</name>
    <name evidence="4" type="ORF">EUA98_09465</name>
</gene>
<dbReference type="PANTHER" id="PTHR43768">
    <property type="entry name" value="TREHALOSE 6-PHOSPHATE PHOSPHATASE"/>
    <property type="match status" value="1"/>
</dbReference>
<dbReference type="SUPFAM" id="SSF56784">
    <property type="entry name" value="HAD-like"/>
    <property type="match status" value="1"/>
</dbReference>
<dbReference type="InterPro" id="IPR036412">
    <property type="entry name" value="HAD-like_sf"/>
</dbReference>
<dbReference type="InterPro" id="IPR003337">
    <property type="entry name" value="Trehalose_PPase"/>
</dbReference>
<comment type="cofactor">
    <cofactor evidence="3">
        <name>Mg(2+)</name>
        <dbReference type="ChEBI" id="CHEBI:18420"/>
    </cofactor>
</comment>
<name>A0A4Q5N3N2_9MICO</name>
<organism evidence="4 5">
    <name type="scientific">Pengzhenrongella frigida</name>
    <dbReference type="NCBI Taxonomy" id="1259133"/>
    <lineage>
        <taxon>Bacteria</taxon>
        <taxon>Bacillati</taxon>
        <taxon>Actinomycetota</taxon>
        <taxon>Actinomycetes</taxon>
        <taxon>Micrococcales</taxon>
        <taxon>Pengzhenrongella</taxon>
    </lineage>
</organism>
<evidence type="ECO:0000313" key="5">
    <source>
        <dbReference type="Proteomes" id="UP000293764"/>
    </source>
</evidence>
<dbReference type="GO" id="GO:0046872">
    <property type="term" value="F:metal ion binding"/>
    <property type="evidence" value="ECO:0007669"/>
    <property type="project" value="UniProtKB-KW"/>
</dbReference>
<dbReference type="RefSeq" id="WP_130102435.1">
    <property type="nucleotide sequence ID" value="NZ_SDWW01000019.1"/>
</dbReference>
<dbReference type="OrthoDB" id="9816160at2"/>
<dbReference type="Gene3D" id="3.30.70.1020">
    <property type="entry name" value="Trehalose-6-phosphate phosphatase related protein, domain 2"/>
    <property type="match status" value="1"/>
</dbReference>
<keyword evidence="5" id="KW-1185">Reference proteome</keyword>
<evidence type="ECO:0000313" key="4">
    <source>
        <dbReference type="EMBL" id="RYV51237.1"/>
    </source>
</evidence>
<dbReference type="InterPro" id="IPR044651">
    <property type="entry name" value="OTSB-like"/>
</dbReference>
<sequence length="265" mass="26943">MTAAPATADGELGAALAALADDPERRPLLVALDFDGTLAPLVDDPDDSRMLPAAADALARLARTPGVLLALVSGRSVVDLHRRAGAPVGTVLIGSHGNERGRVGTYGLERDAIRLDPDQAELLVAVGAGLTAAARGRDGVWVQHKPAAAVLHTRMAAPDVARAATAQGLALADSLGIAALHGKDVVEIAVVLASKGDALAALRTELGAAVVLYAGDDTTDEHAFATLGPTDLAVKVGPGATVARLHTADPRTFCAHLAEFARALD</sequence>
<dbReference type="NCBIfam" id="TIGR00685">
    <property type="entry name" value="T6PP"/>
    <property type="match status" value="1"/>
</dbReference>
<dbReference type="GO" id="GO:0005992">
    <property type="term" value="P:trehalose biosynthetic process"/>
    <property type="evidence" value="ECO:0007669"/>
    <property type="project" value="UniProtKB-UniPathway"/>
</dbReference>
<comment type="similarity">
    <text evidence="3">Belongs to the trehalose phosphatase family.</text>
</comment>
<comment type="function">
    <text evidence="2 3">Removes the phosphate from trehalose 6-phosphate to produce free trehalose.</text>
</comment>
<dbReference type="EC" id="3.1.3.12" evidence="3"/>
<comment type="pathway">
    <text evidence="3">Glycan biosynthesis; trehalose biosynthesis.</text>
</comment>
<dbReference type="Gene3D" id="3.40.50.1000">
    <property type="entry name" value="HAD superfamily/HAD-like"/>
    <property type="match status" value="1"/>
</dbReference>